<evidence type="ECO:0000313" key="2">
    <source>
        <dbReference type="EMBL" id="MBB5254925.1"/>
    </source>
</evidence>
<dbReference type="Proteomes" id="UP000582213">
    <property type="component" value="Unassembled WGS sequence"/>
</dbReference>
<dbReference type="GeneID" id="42800553"/>
<gene>
    <name evidence="3" type="ORF">D1869_04875</name>
    <name evidence="2" type="ORF">HNQ62_002699</name>
</gene>
<keyword evidence="1" id="KW-1133">Transmembrane helix</keyword>
<protein>
    <submittedName>
        <fullName evidence="3">Uncharacterized protein</fullName>
    </submittedName>
</protein>
<dbReference type="KEGG" id="soh:D1869_04875"/>
<evidence type="ECO:0000313" key="4">
    <source>
        <dbReference type="Proteomes" id="UP000427373"/>
    </source>
</evidence>
<accession>A0A650CFQ1</accession>
<feature type="transmembrane region" description="Helical" evidence="1">
    <location>
        <begin position="7"/>
        <end position="26"/>
    </location>
</feature>
<dbReference type="EMBL" id="CP045484">
    <property type="protein sequence ID" value="QGR16599.1"/>
    <property type="molecule type" value="Genomic_DNA"/>
</dbReference>
<keyword evidence="1" id="KW-0812">Transmembrane</keyword>
<reference evidence="3 4" key="1">
    <citation type="submission" date="2019-10" db="EMBL/GenBank/DDBJ databases">
        <title>Genome Sequences from Six Type Strain Members of the Archaeal Family Sulfolobaceae: Acidianus ambivalens, Acidianus infernus, Metallosphaera prunae, Stygiolobus azoricus, Sulfolobus metallicus, and Sulfurisphaera ohwakuensis.</title>
        <authorList>
            <person name="Counts J.A."/>
            <person name="Kelly R.M."/>
        </authorList>
    </citation>
    <scope>NUCLEOTIDE SEQUENCE [LARGE SCALE GENOMIC DNA]</scope>
    <source>
        <strain evidence="3 4">TA-1</strain>
    </source>
</reference>
<keyword evidence="1" id="KW-0472">Membrane</keyword>
<proteinExistence type="predicted"/>
<organism evidence="3 4">
    <name type="scientific">Sulfurisphaera ohwakuensis</name>
    <dbReference type="NCBI Taxonomy" id="69656"/>
    <lineage>
        <taxon>Archaea</taxon>
        <taxon>Thermoproteota</taxon>
        <taxon>Thermoprotei</taxon>
        <taxon>Sulfolobales</taxon>
        <taxon>Sulfolobaceae</taxon>
        <taxon>Sulfurisphaera</taxon>
    </lineage>
</organism>
<name>A0A650CFQ1_SULOH</name>
<reference evidence="2 5" key="2">
    <citation type="submission" date="2020-08" db="EMBL/GenBank/DDBJ databases">
        <title>Genomic Encyclopedia of Type Strains, Phase IV (KMG-IV): sequencing the most valuable type-strain genomes for metagenomic binning, comparative biology and taxonomic classification.</title>
        <authorList>
            <person name="Goeker M."/>
        </authorList>
    </citation>
    <scope>NUCLEOTIDE SEQUENCE [LARGE SCALE GENOMIC DNA]</scope>
    <source>
        <strain evidence="2 5">DSM 12421</strain>
    </source>
</reference>
<dbReference type="Proteomes" id="UP000427373">
    <property type="component" value="Chromosome"/>
</dbReference>
<sequence>MNSILRKFFIISYLTFLISLTISIFSPLKINIRFLGLYKGILIALNDIMRNNEMWRRFKETLTRIYNEALKRMSSVQKIQ</sequence>
<keyword evidence="4" id="KW-1185">Reference proteome</keyword>
<dbReference type="RefSeq" id="WP_156014155.1">
    <property type="nucleotide sequence ID" value="NZ_CP045484.1"/>
</dbReference>
<dbReference type="EMBL" id="JACHFY010000030">
    <property type="protein sequence ID" value="MBB5254925.1"/>
    <property type="molecule type" value="Genomic_DNA"/>
</dbReference>
<evidence type="ECO:0000313" key="5">
    <source>
        <dbReference type="Proteomes" id="UP000582213"/>
    </source>
</evidence>
<evidence type="ECO:0000313" key="3">
    <source>
        <dbReference type="EMBL" id="QGR16599.1"/>
    </source>
</evidence>
<evidence type="ECO:0000256" key="1">
    <source>
        <dbReference type="SAM" id="Phobius"/>
    </source>
</evidence>
<dbReference type="AlphaFoldDB" id="A0A650CFQ1"/>